<dbReference type="AlphaFoldDB" id="A0AAN8ZRE0"/>
<feature type="compositionally biased region" description="Basic and acidic residues" evidence="2">
    <location>
        <begin position="642"/>
        <end position="655"/>
    </location>
</feature>
<feature type="compositionally biased region" description="Polar residues" evidence="2">
    <location>
        <begin position="150"/>
        <end position="160"/>
    </location>
</feature>
<feature type="region of interest" description="Disordered" evidence="2">
    <location>
        <begin position="594"/>
        <end position="618"/>
    </location>
</feature>
<feature type="compositionally biased region" description="Basic and acidic residues" evidence="2">
    <location>
        <begin position="97"/>
        <end position="109"/>
    </location>
</feature>
<feature type="region of interest" description="Disordered" evidence="2">
    <location>
        <begin position="1"/>
        <end position="70"/>
    </location>
</feature>
<dbReference type="GO" id="GO:0032797">
    <property type="term" value="C:SMN complex"/>
    <property type="evidence" value="ECO:0007669"/>
    <property type="project" value="TreeGrafter"/>
</dbReference>
<comment type="caution">
    <text evidence="3">The sequence shown here is derived from an EMBL/GenBank/DDBJ whole genome shotgun (WGS) entry which is preliminary data.</text>
</comment>
<keyword evidence="4" id="KW-1185">Reference proteome</keyword>
<dbReference type="Pfam" id="PF04938">
    <property type="entry name" value="SIP1"/>
    <property type="match status" value="1"/>
</dbReference>
<feature type="region of interest" description="Disordered" evidence="2">
    <location>
        <begin position="428"/>
        <end position="465"/>
    </location>
</feature>
<feature type="compositionally biased region" description="Acidic residues" evidence="2">
    <location>
        <begin position="38"/>
        <end position="49"/>
    </location>
</feature>
<feature type="compositionally biased region" description="Basic and acidic residues" evidence="2">
    <location>
        <begin position="174"/>
        <end position="188"/>
    </location>
</feature>
<dbReference type="PANTHER" id="PTHR12794:SF0">
    <property type="entry name" value="GEM-ASSOCIATED PROTEIN 2"/>
    <property type="match status" value="1"/>
</dbReference>
<protein>
    <submittedName>
        <fullName evidence="3">Gemin2/Brr1</fullName>
    </submittedName>
</protein>
<dbReference type="InterPro" id="IPR035426">
    <property type="entry name" value="Gemin2/Brr1"/>
</dbReference>
<evidence type="ECO:0000313" key="4">
    <source>
        <dbReference type="Proteomes" id="UP001370490"/>
    </source>
</evidence>
<dbReference type="PANTHER" id="PTHR12794">
    <property type="entry name" value="GEMIN2"/>
    <property type="match status" value="1"/>
</dbReference>
<dbReference type="EMBL" id="JBAMMX010000003">
    <property type="protein sequence ID" value="KAK6944013.1"/>
    <property type="molecule type" value="Genomic_DNA"/>
</dbReference>
<proteinExistence type="inferred from homology"/>
<sequence length="765" mass="85064">MVDSNQESPQDNLSFALSPSQQQQQQQLIDESAKQDDEGGDEEEVDDASYESKKAKFHSSQTSVLQNDPVFEERQQHLTEFETLVSVSPVQIEEVRENPSRELDFDKNPSKVSGSVNEGLKTYGEDGFLGVSIDKECEDFGKDEIGLSQVGETNKGSTEIPSPVQEVKSWSELGQHETPTKKAEERTEKKGHGILEVIDETVVMQSPTVTKTAIGNGKAGSHENVERNGNANNKHVKEVEGKRKSRREKGVKKVLETDGKKNSDFAIKIRGTEHFGQKGGIKNRRVYSRNELELLRHMNAEEQQKMWSAIYRGLGHPIAQEYDGLASSNTSYQKHGCFNSDSRQHFGRRDQAILGNTPPFLAGTGAMLQLIQLKLSQHSSISKIQTRVLLKGKHALVLSGFRILLGLLLRVSQALYLGLQFRSIDESDLHSGRPNPQYRGSGEASSQHLDDDKDNDSMNPLDPGYNHNICSEDNHIIEGKGSEDGEAGFSDEDCSTIQKPAFLVRGEPNFDSGPPEDGFEYLRHVRWEAAQIPNVKIAKIDQTKLNKEQTVYMPKIPTIAKCPENLLPLKHWEDEFLADFVDLRLALSRVEDSSSSDEKLGSKQSIPEDRSSQPLKSATNKFYKVKTDKADIFDSNDSDLSTTDKDPSPSAKESRPTVFGVKNLENNPTVSAILSMDSVARVSMLRKRISSIGTASLLSRNDCLWLFALCAAVNTPLHADACADMRSLLRKCASLRAQEVEVDEEVIMLNMLATIAGRYFGQLKK</sequence>
<name>A0AAN8ZRE0_9MAGN</name>
<feature type="region of interest" description="Disordered" evidence="2">
    <location>
        <begin position="97"/>
        <end position="125"/>
    </location>
</feature>
<evidence type="ECO:0000313" key="3">
    <source>
        <dbReference type="EMBL" id="KAK6944013.1"/>
    </source>
</evidence>
<accession>A0AAN8ZRE0</accession>
<feature type="region of interest" description="Disordered" evidence="2">
    <location>
        <begin position="145"/>
        <end position="188"/>
    </location>
</feature>
<dbReference type="GO" id="GO:0000387">
    <property type="term" value="P:spliceosomal snRNP assembly"/>
    <property type="evidence" value="ECO:0007669"/>
    <property type="project" value="InterPro"/>
</dbReference>
<evidence type="ECO:0000256" key="2">
    <source>
        <dbReference type="SAM" id="MobiDB-lite"/>
    </source>
</evidence>
<dbReference type="GO" id="GO:0005634">
    <property type="term" value="C:nucleus"/>
    <property type="evidence" value="ECO:0007669"/>
    <property type="project" value="TreeGrafter"/>
</dbReference>
<feature type="compositionally biased region" description="Polar residues" evidence="2">
    <location>
        <begin position="1"/>
        <end position="20"/>
    </location>
</feature>
<evidence type="ECO:0000256" key="1">
    <source>
        <dbReference type="ARBA" id="ARBA00025758"/>
    </source>
</evidence>
<organism evidence="3 4">
    <name type="scientific">Dillenia turbinata</name>
    <dbReference type="NCBI Taxonomy" id="194707"/>
    <lineage>
        <taxon>Eukaryota</taxon>
        <taxon>Viridiplantae</taxon>
        <taxon>Streptophyta</taxon>
        <taxon>Embryophyta</taxon>
        <taxon>Tracheophyta</taxon>
        <taxon>Spermatophyta</taxon>
        <taxon>Magnoliopsida</taxon>
        <taxon>eudicotyledons</taxon>
        <taxon>Gunneridae</taxon>
        <taxon>Pentapetalae</taxon>
        <taxon>Dilleniales</taxon>
        <taxon>Dilleniaceae</taxon>
        <taxon>Dillenia</taxon>
    </lineage>
</organism>
<feature type="compositionally biased region" description="Basic and acidic residues" evidence="2">
    <location>
        <begin position="594"/>
        <end position="611"/>
    </location>
</feature>
<dbReference type="Gene3D" id="1.20.58.1070">
    <property type="match status" value="1"/>
</dbReference>
<comment type="similarity">
    <text evidence="1">Belongs to the gemin-2 family.</text>
</comment>
<dbReference type="Proteomes" id="UP001370490">
    <property type="component" value="Unassembled WGS sequence"/>
</dbReference>
<reference evidence="3 4" key="1">
    <citation type="submission" date="2023-12" db="EMBL/GenBank/DDBJ databases">
        <title>A high-quality genome assembly for Dillenia turbinata (Dilleniales).</title>
        <authorList>
            <person name="Chanderbali A."/>
        </authorList>
    </citation>
    <scope>NUCLEOTIDE SEQUENCE [LARGE SCALE GENOMIC DNA]</scope>
    <source>
        <strain evidence="3">LSX21</strain>
        <tissue evidence="3">Leaf</tissue>
    </source>
</reference>
<feature type="region of interest" description="Disordered" evidence="2">
    <location>
        <begin position="636"/>
        <end position="660"/>
    </location>
</feature>
<gene>
    <name evidence="3" type="ORF">RJ641_025115</name>
</gene>